<keyword evidence="1 8" id="KW-0963">Cytoplasm</keyword>
<comment type="catalytic activity">
    <reaction evidence="7 8">
        <text>L-threonylcarbamoyladenylate + adenosine(37) in tRNA = N(6)-L-threonylcarbamoyladenosine(37) in tRNA + AMP + H(+)</text>
        <dbReference type="Rhea" id="RHEA:37059"/>
        <dbReference type="Rhea" id="RHEA-COMP:10162"/>
        <dbReference type="Rhea" id="RHEA-COMP:10163"/>
        <dbReference type="ChEBI" id="CHEBI:15378"/>
        <dbReference type="ChEBI" id="CHEBI:73682"/>
        <dbReference type="ChEBI" id="CHEBI:74411"/>
        <dbReference type="ChEBI" id="CHEBI:74418"/>
        <dbReference type="ChEBI" id="CHEBI:456215"/>
        <dbReference type="EC" id="2.3.1.234"/>
    </reaction>
</comment>
<dbReference type="NCBIfam" id="TIGR03723">
    <property type="entry name" value="T6A_TsaD_YgjD"/>
    <property type="match status" value="1"/>
</dbReference>
<evidence type="ECO:0000256" key="2">
    <source>
        <dbReference type="ARBA" id="ARBA00022679"/>
    </source>
</evidence>
<keyword evidence="2 8" id="KW-0808">Transferase</keyword>
<dbReference type="InterPro" id="IPR017861">
    <property type="entry name" value="KAE1/TsaD"/>
</dbReference>
<accession>A0A2H0UR19</accession>
<evidence type="ECO:0000256" key="4">
    <source>
        <dbReference type="ARBA" id="ARBA00022723"/>
    </source>
</evidence>
<comment type="cofactor">
    <cofactor evidence="8">
        <name>Fe(2+)</name>
        <dbReference type="ChEBI" id="CHEBI:29033"/>
    </cofactor>
    <text evidence="8">Binds 1 Fe(2+) ion per subunit.</text>
</comment>
<evidence type="ECO:0000313" key="11">
    <source>
        <dbReference type="Proteomes" id="UP000231157"/>
    </source>
</evidence>
<comment type="function">
    <text evidence="8">Required for the formation of a threonylcarbamoyl group on adenosine at position 37 (t(6)A37) in tRNAs that read codons beginning with adenine. Is involved in the transfer of the threonylcarbamoyl moiety of threonylcarbamoyl-AMP (TC-AMP) to the N6 group of A37, together with TsaE and TsaB. TsaD likely plays a direct catalytic role in this reaction.</text>
</comment>
<dbReference type="Proteomes" id="UP000231157">
    <property type="component" value="Unassembled WGS sequence"/>
</dbReference>
<dbReference type="InterPro" id="IPR043129">
    <property type="entry name" value="ATPase_NBD"/>
</dbReference>
<feature type="domain" description="Gcp-like" evidence="9">
    <location>
        <begin position="31"/>
        <end position="334"/>
    </location>
</feature>
<dbReference type="GO" id="GO:0005506">
    <property type="term" value="F:iron ion binding"/>
    <property type="evidence" value="ECO:0007669"/>
    <property type="project" value="UniProtKB-UniRule"/>
</dbReference>
<comment type="caution">
    <text evidence="10">The sequence shown here is derived from an EMBL/GenBank/DDBJ whole genome shotgun (WGS) entry which is preliminary data.</text>
</comment>
<keyword evidence="6 8" id="KW-0012">Acyltransferase</keyword>
<keyword evidence="5 8" id="KW-0408">Iron</keyword>
<dbReference type="InterPro" id="IPR022450">
    <property type="entry name" value="TsaD"/>
</dbReference>
<evidence type="ECO:0000256" key="1">
    <source>
        <dbReference type="ARBA" id="ARBA00022490"/>
    </source>
</evidence>
<evidence type="ECO:0000313" key="10">
    <source>
        <dbReference type="EMBL" id="PIR88858.1"/>
    </source>
</evidence>
<dbReference type="PANTHER" id="PTHR11735">
    <property type="entry name" value="TRNA N6-ADENOSINE THREONYLCARBAMOYLTRANSFERASE"/>
    <property type="match status" value="1"/>
</dbReference>
<feature type="binding site" evidence="8">
    <location>
        <position position="128"/>
    </location>
    <ligand>
        <name>Fe cation</name>
        <dbReference type="ChEBI" id="CHEBI:24875"/>
    </ligand>
</feature>
<dbReference type="EC" id="2.3.1.234" evidence="8"/>
<dbReference type="AlphaFoldDB" id="A0A2H0UR19"/>
<dbReference type="FunFam" id="3.30.420.40:FF:000040">
    <property type="entry name" value="tRNA N6-adenosine threonylcarbamoyltransferase"/>
    <property type="match status" value="1"/>
</dbReference>
<proteinExistence type="inferred from homology"/>
<feature type="binding site" evidence="8">
    <location>
        <position position="300"/>
    </location>
    <ligand>
        <name>substrate</name>
    </ligand>
</feature>
<organism evidence="10 11">
    <name type="scientific">Candidatus Harrisonbacteria bacterium CG10_big_fil_rev_8_21_14_0_10_40_38</name>
    <dbReference type="NCBI Taxonomy" id="1974583"/>
    <lineage>
        <taxon>Bacteria</taxon>
        <taxon>Candidatus Harrisoniibacteriota</taxon>
    </lineage>
</organism>
<feature type="binding site" evidence="8">
    <location>
        <position position="211"/>
    </location>
    <ligand>
        <name>substrate</name>
    </ligand>
</feature>
<feature type="binding site" evidence="8">
    <location>
        <position position="194"/>
    </location>
    <ligand>
        <name>substrate</name>
    </ligand>
</feature>
<evidence type="ECO:0000256" key="5">
    <source>
        <dbReference type="ARBA" id="ARBA00023004"/>
    </source>
</evidence>
<dbReference type="GO" id="GO:0061711">
    <property type="term" value="F:tRNA N(6)-L-threonylcarbamoyladenine synthase activity"/>
    <property type="evidence" value="ECO:0007669"/>
    <property type="project" value="UniProtKB-EC"/>
</dbReference>
<dbReference type="GO" id="GO:0002949">
    <property type="term" value="P:tRNA threonylcarbamoyladenosine modification"/>
    <property type="evidence" value="ECO:0007669"/>
    <property type="project" value="UniProtKB-UniRule"/>
</dbReference>
<dbReference type="EMBL" id="PFAZ01000015">
    <property type="protein sequence ID" value="PIR88858.1"/>
    <property type="molecule type" value="Genomic_DNA"/>
</dbReference>
<evidence type="ECO:0000256" key="6">
    <source>
        <dbReference type="ARBA" id="ARBA00023315"/>
    </source>
</evidence>
<dbReference type="SUPFAM" id="SSF53067">
    <property type="entry name" value="Actin-like ATPase domain"/>
    <property type="match status" value="2"/>
</dbReference>
<sequence>MRILAIETSCDETAMALVNATGGLSSPKFKIEENVVSSQIAIHRPFGGVVPNLAKREHIKNLPIVLSEIFGDTRENIIAKDFKKVDMISVTVGPGLEPALWTGIEFAKELHKEAKKKNKKLLLRGVNHMEGHLYSFLLQQKTVTQKSKPKIKNMFPSVALVVSGGHTILLLLESLTKWKKLGETRDDAVGEAFDKVARMLDLPYPGGPEVEKLAKDGNSAAIDFPKPMIHAKNYDFSFSGLKTAVLYYLKKNKNLGNNGFADIAASFQKSAIDVLVKKTIKAAGEFGAKSVILCGGVAGNQALREVLGDECKKEKLEFFVPPFEYNTDNASMIAAAAYINFLRKKTYSVKARAGLGM</sequence>
<comment type="subcellular location">
    <subcellularLocation>
        <location evidence="8">Cytoplasm</location>
    </subcellularLocation>
</comment>
<comment type="similarity">
    <text evidence="8">Belongs to the KAE1 / TsaD family.</text>
</comment>
<dbReference type="HAMAP" id="MF_01445">
    <property type="entry name" value="TsaD"/>
    <property type="match status" value="1"/>
</dbReference>
<evidence type="ECO:0000256" key="3">
    <source>
        <dbReference type="ARBA" id="ARBA00022694"/>
    </source>
</evidence>
<feature type="binding site" evidence="8">
    <location>
        <position position="328"/>
    </location>
    <ligand>
        <name>Fe cation</name>
        <dbReference type="ChEBI" id="CHEBI:24875"/>
    </ligand>
</feature>
<dbReference type="Gene3D" id="3.30.420.40">
    <property type="match status" value="2"/>
</dbReference>
<evidence type="ECO:0000259" key="9">
    <source>
        <dbReference type="Pfam" id="PF00814"/>
    </source>
</evidence>
<dbReference type="CDD" id="cd24133">
    <property type="entry name" value="ASKHA_NBD_TsaD_bac"/>
    <property type="match status" value="1"/>
</dbReference>
<dbReference type="PANTHER" id="PTHR11735:SF6">
    <property type="entry name" value="TRNA N6-ADENOSINE THREONYLCARBAMOYLTRANSFERASE, MITOCHONDRIAL"/>
    <property type="match status" value="1"/>
</dbReference>
<dbReference type="NCBIfam" id="TIGR00329">
    <property type="entry name" value="gcp_kae1"/>
    <property type="match status" value="1"/>
</dbReference>
<reference evidence="11" key="1">
    <citation type="submission" date="2017-09" db="EMBL/GenBank/DDBJ databases">
        <title>Depth-based differentiation of microbial function through sediment-hosted aquifers and enrichment of novel symbionts in the deep terrestrial subsurface.</title>
        <authorList>
            <person name="Probst A.J."/>
            <person name="Ladd B."/>
            <person name="Jarett J.K."/>
            <person name="Geller-Mcgrath D.E."/>
            <person name="Sieber C.M.K."/>
            <person name="Emerson J.B."/>
            <person name="Anantharaman K."/>
            <person name="Thomas B.C."/>
            <person name="Malmstrom R."/>
            <person name="Stieglmeier M."/>
            <person name="Klingl A."/>
            <person name="Woyke T."/>
            <person name="Ryan C.M."/>
            <person name="Banfield J.F."/>
        </authorList>
    </citation>
    <scope>NUCLEOTIDE SEQUENCE [LARGE SCALE GENOMIC DNA]</scope>
</reference>
<feature type="binding site" evidence="8">
    <location>
        <position position="132"/>
    </location>
    <ligand>
        <name>Fe cation</name>
        <dbReference type="ChEBI" id="CHEBI:24875"/>
    </ligand>
</feature>
<dbReference type="InterPro" id="IPR000905">
    <property type="entry name" value="Gcp-like_dom"/>
</dbReference>
<evidence type="ECO:0000256" key="8">
    <source>
        <dbReference type="HAMAP-Rule" id="MF_01445"/>
    </source>
</evidence>
<keyword evidence="3 8" id="KW-0819">tRNA processing</keyword>
<keyword evidence="4 8" id="KW-0479">Metal-binding</keyword>
<protein>
    <recommendedName>
        <fullName evidence="8">tRNA N6-adenosine threonylcarbamoyltransferase</fullName>
        <ecNumber evidence="8">2.3.1.234</ecNumber>
    </recommendedName>
    <alternativeName>
        <fullName evidence="8">N6-L-threonylcarbamoyladenine synthase</fullName>
        <shortName evidence="8">t(6)A synthase</shortName>
    </alternativeName>
    <alternativeName>
        <fullName evidence="8">t(6)A37 threonylcarbamoyladenosine biosynthesis protein TsaD</fullName>
    </alternativeName>
    <alternativeName>
        <fullName evidence="8">tRNA threonylcarbamoyladenosine biosynthesis protein TsaD</fullName>
    </alternativeName>
</protein>
<feature type="binding site" evidence="8">
    <location>
        <position position="207"/>
    </location>
    <ligand>
        <name>substrate</name>
    </ligand>
</feature>
<gene>
    <name evidence="8 10" type="primary">tsaD</name>
    <name evidence="10" type="ORF">COU07_04175</name>
</gene>
<name>A0A2H0UR19_9BACT</name>
<dbReference type="PRINTS" id="PR00789">
    <property type="entry name" value="OSIALOPTASE"/>
</dbReference>
<dbReference type="GO" id="GO:0005737">
    <property type="term" value="C:cytoplasm"/>
    <property type="evidence" value="ECO:0007669"/>
    <property type="project" value="UniProtKB-SubCell"/>
</dbReference>
<evidence type="ECO:0000256" key="7">
    <source>
        <dbReference type="ARBA" id="ARBA00048117"/>
    </source>
</evidence>
<dbReference type="Pfam" id="PF00814">
    <property type="entry name" value="TsaD"/>
    <property type="match status" value="1"/>
</dbReference>
<feature type="binding site" evidence="8">
    <location>
        <begin position="161"/>
        <end position="165"/>
    </location>
    <ligand>
        <name>substrate</name>
    </ligand>
</feature>